<dbReference type="RefSeq" id="WP_091130773.1">
    <property type="nucleotide sequence ID" value="NZ_FMVC01000002.1"/>
</dbReference>
<evidence type="ECO:0000256" key="1">
    <source>
        <dbReference type="SAM" id="SignalP"/>
    </source>
</evidence>
<feature type="chain" id="PRO_5046366971" description="Lipoprotein" evidence="1">
    <location>
        <begin position="16"/>
        <end position="252"/>
    </location>
</feature>
<evidence type="ECO:0008006" key="4">
    <source>
        <dbReference type="Google" id="ProtNLM"/>
    </source>
</evidence>
<gene>
    <name evidence="2" type="ORF">SAMN02927916_1622</name>
</gene>
<evidence type="ECO:0000313" key="2">
    <source>
        <dbReference type="EMBL" id="SCY25334.1"/>
    </source>
</evidence>
<organism evidence="2 3">
    <name type="scientific">Flavobacterium anhuiense</name>
    <dbReference type="NCBI Taxonomy" id="459526"/>
    <lineage>
        <taxon>Bacteria</taxon>
        <taxon>Pseudomonadati</taxon>
        <taxon>Bacteroidota</taxon>
        <taxon>Flavobacteriia</taxon>
        <taxon>Flavobacteriales</taxon>
        <taxon>Flavobacteriaceae</taxon>
        <taxon>Flavobacterium</taxon>
    </lineage>
</organism>
<dbReference type="EMBL" id="FMVC01000002">
    <property type="protein sequence ID" value="SCY25334.1"/>
    <property type="molecule type" value="Genomic_DNA"/>
</dbReference>
<dbReference type="Proteomes" id="UP000199307">
    <property type="component" value="Unassembled WGS sequence"/>
</dbReference>
<protein>
    <recommendedName>
        <fullName evidence="4">Lipoprotein</fullName>
    </recommendedName>
</protein>
<sequence>MKRIIFLLVAVSANALFVSCSKEQDSKDSNSAKEKIEIPLTDYGFYHNEALDLYYKKYKGIDGKTTGLIIDEMLAELKIKYPEQFKNMDTNEVKLAFQDIDPKKFDMYSFWNSKKEELYASNKVSKRLGSLVDNIIEDDMNYNQCMVAIENFKKVNYLSKTTSTLTVNEQNELVVLENVLKSSNQYWTSKSNPTKKTNSQPGSKAIVADTMGALMFVYSGPMSIIAGGICSLFVNEAIPYEAVPYEEESINL</sequence>
<keyword evidence="3" id="KW-1185">Reference proteome</keyword>
<name>A0ABY0LMP8_9FLAO</name>
<accession>A0ABY0LMP8</accession>
<dbReference type="PROSITE" id="PS51257">
    <property type="entry name" value="PROKAR_LIPOPROTEIN"/>
    <property type="match status" value="1"/>
</dbReference>
<evidence type="ECO:0000313" key="3">
    <source>
        <dbReference type="Proteomes" id="UP000199307"/>
    </source>
</evidence>
<comment type="caution">
    <text evidence="2">The sequence shown here is derived from an EMBL/GenBank/DDBJ whole genome shotgun (WGS) entry which is preliminary data.</text>
</comment>
<proteinExistence type="predicted"/>
<reference evidence="2 3" key="1">
    <citation type="submission" date="2016-10" db="EMBL/GenBank/DDBJ databases">
        <authorList>
            <person name="Varghese N."/>
            <person name="Submissions S."/>
        </authorList>
    </citation>
    <scope>NUCLEOTIDE SEQUENCE [LARGE SCALE GENOMIC DNA]</scope>
    <source>
        <strain evidence="2 3">CGMCC 1.6859</strain>
    </source>
</reference>
<keyword evidence="1" id="KW-0732">Signal</keyword>
<feature type="signal peptide" evidence="1">
    <location>
        <begin position="1"/>
        <end position="15"/>
    </location>
</feature>